<dbReference type="Pfam" id="PF04531">
    <property type="entry name" value="Phage_holin_1"/>
    <property type="match status" value="1"/>
</dbReference>
<evidence type="ECO:0000313" key="1">
    <source>
        <dbReference type="EMBL" id="WDF81798.1"/>
    </source>
</evidence>
<name>A0ABY7WNM0_9LACO</name>
<evidence type="ECO:0000313" key="2">
    <source>
        <dbReference type="Proteomes" id="UP001220377"/>
    </source>
</evidence>
<dbReference type="EMBL" id="CP117884">
    <property type="protein sequence ID" value="WDF81798.1"/>
    <property type="molecule type" value="Genomic_DNA"/>
</dbReference>
<dbReference type="Proteomes" id="UP001220377">
    <property type="component" value="Chromosome"/>
</dbReference>
<reference evidence="1 2" key="1">
    <citation type="submission" date="2023-02" db="EMBL/GenBank/DDBJ databases">
        <title>Genome sequence of Lacticaseibacillus sp. KACC 23028.</title>
        <authorList>
            <person name="Kim S."/>
            <person name="Heo J."/>
            <person name="Kwon S.-W."/>
        </authorList>
    </citation>
    <scope>NUCLEOTIDE SEQUENCE [LARGE SCALE GENOMIC DNA]</scope>
    <source>
        <strain evidence="1 2">KACC 23028</strain>
    </source>
</reference>
<accession>A0ABY7WNM0</accession>
<gene>
    <name evidence="1" type="ORF">PQ472_07650</name>
</gene>
<proteinExistence type="predicted"/>
<protein>
    <submittedName>
        <fullName evidence="1">Phage holin</fullName>
    </submittedName>
</protein>
<keyword evidence="2" id="KW-1185">Reference proteome</keyword>
<dbReference type="RefSeq" id="WP_274258795.1">
    <property type="nucleotide sequence ID" value="NZ_CP117884.1"/>
</dbReference>
<dbReference type="NCBIfam" id="TIGR01598">
    <property type="entry name" value="holin_phiLC3"/>
    <property type="match status" value="1"/>
</dbReference>
<sequence length="114" mass="12106">MKINFKVRSKNPAYIVLVVLSFILPVLAYGGVELSSLTTWKAVGDAFMATLNNPYALLTILLSVTGATIDPTSSGLTDSARALDYGAPADSKDNTIATLTARIKQLEAGQDDKD</sequence>
<organism evidence="1 2">
    <name type="scientific">Lacticaseibacillus pabuli</name>
    <dbReference type="NCBI Taxonomy" id="3025672"/>
    <lineage>
        <taxon>Bacteria</taxon>
        <taxon>Bacillati</taxon>
        <taxon>Bacillota</taxon>
        <taxon>Bacilli</taxon>
        <taxon>Lactobacillales</taxon>
        <taxon>Lactobacillaceae</taxon>
        <taxon>Lacticaseibacillus</taxon>
    </lineage>
</organism>
<dbReference type="InterPro" id="IPR006485">
    <property type="entry name" value="Phage-like_holin"/>
</dbReference>